<sequence>MTLTRVSRVEATEIRKLAALEDTHWWYRERRALLDRALRRLPSPARASGPSPDRASGAAGAAGGPVAGGMGRRALDIGAAGGGTRGCSSGGAGRRSRWSTAPRAPRWPPSAGST</sequence>
<dbReference type="KEGG" id="pfla:Pflav_054750"/>
<organism evidence="2 3">
    <name type="scientific">Phytohabitans flavus</name>
    <dbReference type="NCBI Taxonomy" id="1076124"/>
    <lineage>
        <taxon>Bacteria</taxon>
        <taxon>Bacillati</taxon>
        <taxon>Actinomycetota</taxon>
        <taxon>Actinomycetes</taxon>
        <taxon>Micromonosporales</taxon>
        <taxon>Micromonosporaceae</taxon>
    </lineage>
</organism>
<reference evidence="2 3" key="1">
    <citation type="submission" date="2020-03" db="EMBL/GenBank/DDBJ databases">
        <title>Whole genome shotgun sequence of Phytohabitans flavus NBRC 107702.</title>
        <authorList>
            <person name="Komaki H."/>
            <person name="Tamura T."/>
        </authorList>
    </citation>
    <scope>NUCLEOTIDE SEQUENCE [LARGE SCALE GENOMIC DNA]</scope>
    <source>
        <strain evidence="2 3">NBRC 107702</strain>
    </source>
</reference>
<gene>
    <name evidence="2" type="ORF">Pflav_054750</name>
</gene>
<name>A0A6F8XZ13_9ACTN</name>
<accession>A0A6F8XZ13</accession>
<keyword evidence="3" id="KW-1185">Reference proteome</keyword>
<dbReference type="EMBL" id="AP022870">
    <property type="protein sequence ID" value="BCB79065.1"/>
    <property type="molecule type" value="Genomic_DNA"/>
</dbReference>
<evidence type="ECO:0000256" key="1">
    <source>
        <dbReference type="SAM" id="MobiDB-lite"/>
    </source>
</evidence>
<feature type="region of interest" description="Disordered" evidence="1">
    <location>
        <begin position="41"/>
        <end position="114"/>
    </location>
</feature>
<protein>
    <submittedName>
        <fullName evidence="2">Uncharacterized protein</fullName>
    </submittedName>
</protein>
<dbReference type="Proteomes" id="UP000502508">
    <property type="component" value="Chromosome"/>
</dbReference>
<evidence type="ECO:0000313" key="2">
    <source>
        <dbReference type="EMBL" id="BCB79065.1"/>
    </source>
</evidence>
<reference evidence="2 3" key="2">
    <citation type="submission" date="2020-03" db="EMBL/GenBank/DDBJ databases">
        <authorList>
            <person name="Ichikawa N."/>
            <person name="Kimura A."/>
            <person name="Kitahashi Y."/>
            <person name="Uohara A."/>
        </authorList>
    </citation>
    <scope>NUCLEOTIDE SEQUENCE [LARGE SCALE GENOMIC DNA]</scope>
    <source>
        <strain evidence="2 3">NBRC 107702</strain>
    </source>
</reference>
<feature type="compositionally biased region" description="Gly residues" evidence="1">
    <location>
        <begin position="60"/>
        <end position="71"/>
    </location>
</feature>
<feature type="compositionally biased region" description="Low complexity" evidence="1">
    <location>
        <begin position="41"/>
        <end position="59"/>
    </location>
</feature>
<evidence type="ECO:0000313" key="3">
    <source>
        <dbReference type="Proteomes" id="UP000502508"/>
    </source>
</evidence>
<dbReference type="AlphaFoldDB" id="A0A6F8XZ13"/>
<proteinExistence type="predicted"/>
<feature type="compositionally biased region" description="Gly residues" evidence="1">
    <location>
        <begin position="79"/>
        <end position="93"/>
    </location>
</feature>